<organism evidence="2 3">
    <name type="scientific">Dendrobium thyrsiflorum</name>
    <name type="common">Pinecone-like raceme dendrobium</name>
    <name type="synonym">Orchid</name>
    <dbReference type="NCBI Taxonomy" id="117978"/>
    <lineage>
        <taxon>Eukaryota</taxon>
        <taxon>Viridiplantae</taxon>
        <taxon>Streptophyta</taxon>
        <taxon>Embryophyta</taxon>
        <taxon>Tracheophyta</taxon>
        <taxon>Spermatophyta</taxon>
        <taxon>Magnoliopsida</taxon>
        <taxon>Liliopsida</taxon>
        <taxon>Asparagales</taxon>
        <taxon>Orchidaceae</taxon>
        <taxon>Epidendroideae</taxon>
        <taxon>Malaxideae</taxon>
        <taxon>Dendrobiinae</taxon>
        <taxon>Dendrobium</taxon>
    </lineage>
</organism>
<comment type="caution">
    <text evidence="2">The sequence shown here is derived from an EMBL/GenBank/DDBJ whole genome shotgun (WGS) entry which is preliminary data.</text>
</comment>
<proteinExistence type="predicted"/>
<feature type="region of interest" description="Disordered" evidence="1">
    <location>
        <begin position="1"/>
        <end position="25"/>
    </location>
</feature>
<accession>A0ABD0VT73</accession>
<gene>
    <name evidence="2" type="ORF">M5K25_003998</name>
</gene>
<dbReference type="AlphaFoldDB" id="A0ABD0VT73"/>
<evidence type="ECO:0000313" key="2">
    <source>
        <dbReference type="EMBL" id="KAL0925633.1"/>
    </source>
</evidence>
<name>A0ABD0VT73_DENTH</name>
<sequence>MCDDRDDESSAMLTALPSFGQPPKLSASPYSISLQYSSPAEAEEDGSNDDFEFSLLIRDYETHLPIAADKIFSNGHILPVYPVLANRPNTSAAFTEKPKRQQLLQLLMEEHGWSTSETSSSYTDELEGIPLGTYCLWPPAQSHGSVSKCCSTGSIFLWWIRDLVLRRSNSDKKKVVILAAEEKRSTVRKLHAEGAKNKGKVNEKKGKEMDLITAHQLYYGQSGRGGSRKSYLPYKQEIGGLFHRAG</sequence>
<keyword evidence="3" id="KW-1185">Reference proteome</keyword>
<reference evidence="2 3" key="1">
    <citation type="journal article" date="2024" name="Plant Biotechnol. J.">
        <title>Dendrobium thyrsiflorum genome and its molecular insights into genes involved in important horticultural traits.</title>
        <authorList>
            <person name="Chen B."/>
            <person name="Wang J.Y."/>
            <person name="Zheng P.J."/>
            <person name="Li K.L."/>
            <person name="Liang Y.M."/>
            <person name="Chen X.F."/>
            <person name="Zhang C."/>
            <person name="Zhao X."/>
            <person name="He X."/>
            <person name="Zhang G.Q."/>
            <person name="Liu Z.J."/>
            <person name="Xu Q."/>
        </authorList>
    </citation>
    <scope>NUCLEOTIDE SEQUENCE [LARGE SCALE GENOMIC DNA]</scope>
    <source>
        <strain evidence="2">GZMU011</strain>
    </source>
</reference>
<evidence type="ECO:0000313" key="3">
    <source>
        <dbReference type="Proteomes" id="UP001552299"/>
    </source>
</evidence>
<protein>
    <submittedName>
        <fullName evidence="2">Uncharacterized protein</fullName>
    </submittedName>
</protein>
<dbReference type="PANTHER" id="PTHR33095:SF127">
    <property type="entry name" value="OS05G0578100 PROTEIN"/>
    <property type="match status" value="1"/>
</dbReference>
<dbReference type="Pfam" id="PF07816">
    <property type="entry name" value="DUF1645"/>
    <property type="match status" value="1"/>
</dbReference>
<dbReference type="InterPro" id="IPR012442">
    <property type="entry name" value="DUF1645_plant"/>
</dbReference>
<dbReference type="EMBL" id="JANQDX010000004">
    <property type="protein sequence ID" value="KAL0925633.1"/>
    <property type="molecule type" value="Genomic_DNA"/>
</dbReference>
<dbReference type="PANTHER" id="PTHR33095">
    <property type="entry name" value="OS07G0619500 PROTEIN"/>
    <property type="match status" value="1"/>
</dbReference>
<dbReference type="Proteomes" id="UP001552299">
    <property type="component" value="Unassembled WGS sequence"/>
</dbReference>
<evidence type="ECO:0000256" key="1">
    <source>
        <dbReference type="SAM" id="MobiDB-lite"/>
    </source>
</evidence>